<dbReference type="SUPFAM" id="SSF46785">
    <property type="entry name" value="Winged helix' DNA-binding domain"/>
    <property type="match status" value="1"/>
</dbReference>
<dbReference type="Pfam" id="PF01022">
    <property type="entry name" value="HTH_5"/>
    <property type="match status" value="1"/>
</dbReference>
<proteinExistence type="predicted"/>
<protein>
    <recommendedName>
        <fullName evidence="4">HTH arsR-type domain-containing protein</fullName>
    </recommendedName>
</protein>
<dbReference type="GO" id="GO:0003677">
    <property type="term" value="F:DNA binding"/>
    <property type="evidence" value="ECO:0007669"/>
    <property type="project" value="UniProtKB-KW"/>
</dbReference>
<dbReference type="GO" id="GO:0003700">
    <property type="term" value="F:DNA-binding transcription factor activity"/>
    <property type="evidence" value="ECO:0007669"/>
    <property type="project" value="InterPro"/>
</dbReference>
<gene>
    <name evidence="5" type="ORF">A3B14_01210</name>
</gene>
<dbReference type="PRINTS" id="PR00778">
    <property type="entry name" value="HTHARSR"/>
</dbReference>
<dbReference type="SMART" id="SM00418">
    <property type="entry name" value="HTH_ARSR"/>
    <property type="match status" value="1"/>
</dbReference>
<evidence type="ECO:0000313" key="6">
    <source>
        <dbReference type="Proteomes" id="UP000176800"/>
    </source>
</evidence>
<dbReference type="PROSITE" id="PS50987">
    <property type="entry name" value="HTH_ARSR_2"/>
    <property type="match status" value="1"/>
</dbReference>
<evidence type="ECO:0000259" key="4">
    <source>
        <dbReference type="PROSITE" id="PS50987"/>
    </source>
</evidence>
<keyword evidence="3" id="KW-0804">Transcription</keyword>
<feature type="domain" description="HTH arsR-type" evidence="4">
    <location>
        <begin position="1"/>
        <end position="93"/>
    </location>
</feature>
<dbReference type="InterPro" id="IPR011991">
    <property type="entry name" value="ArsR-like_HTH"/>
</dbReference>
<sequence length="93" mass="10835">MKETEKILKALANRRRLVMIQYLRKEKEAAVGGVANHLKLSFKATSRHLNVLYSAGIVDREQRNVEVWYRLSPTLHPIAKFISNSLAYLRRQE</sequence>
<evidence type="ECO:0000256" key="2">
    <source>
        <dbReference type="ARBA" id="ARBA00023125"/>
    </source>
</evidence>
<dbReference type="Proteomes" id="UP000176800">
    <property type="component" value="Unassembled WGS sequence"/>
</dbReference>
<reference evidence="5 6" key="1">
    <citation type="journal article" date="2016" name="Nat. Commun.">
        <title>Thousands of microbial genomes shed light on interconnected biogeochemical processes in an aquifer system.</title>
        <authorList>
            <person name="Anantharaman K."/>
            <person name="Brown C.T."/>
            <person name="Hug L.A."/>
            <person name="Sharon I."/>
            <person name="Castelle C.J."/>
            <person name="Probst A.J."/>
            <person name="Thomas B.C."/>
            <person name="Singh A."/>
            <person name="Wilkins M.J."/>
            <person name="Karaoz U."/>
            <person name="Brodie E.L."/>
            <person name="Williams K.H."/>
            <person name="Hubbard S.S."/>
            <person name="Banfield J.F."/>
        </authorList>
    </citation>
    <scope>NUCLEOTIDE SEQUENCE [LARGE SCALE GENOMIC DNA]</scope>
</reference>
<dbReference type="CDD" id="cd00090">
    <property type="entry name" value="HTH_ARSR"/>
    <property type="match status" value="1"/>
</dbReference>
<keyword evidence="2" id="KW-0238">DNA-binding</keyword>
<evidence type="ECO:0000256" key="1">
    <source>
        <dbReference type="ARBA" id="ARBA00023015"/>
    </source>
</evidence>
<dbReference type="InterPro" id="IPR001845">
    <property type="entry name" value="HTH_ArsR_DNA-bd_dom"/>
</dbReference>
<evidence type="ECO:0000313" key="5">
    <source>
        <dbReference type="EMBL" id="OHB03934.1"/>
    </source>
</evidence>
<dbReference type="PANTHER" id="PTHR33154:SF33">
    <property type="entry name" value="TRANSCRIPTIONAL REPRESSOR SDPR"/>
    <property type="match status" value="1"/>
</dbReference>
<comment type="caution">
    <text evidence="5">The sequence shown here is derived from an EMBL/GenBank/DDBJ whole genome shotgun (WGS) entry which is preliminary data.</text>
</comment>
<dbReference type="InterPro" id="IPR036390">
    <property type="entry name" value="WH_DNA-bd_sf"/>
</dbReference>
<dbReference type="EMBL" id="MHWE01000012">
    <property type="protein sequence ID" value="OHB03934.1"/>
    <property type="molecule type" value="Genomic_DNA"/>
</dbReference>
<dbReference type="InterPro" id="IPR036388">
    <property type="entry name" value="WH-like_DNA-bd_sf"/>
</dbReference>
<name>A0A1G2U370_9BACT</name>
<organism evidence="5 6">
    <name type="scientific">Candidatus Zambryskibacteria bacterium RIFCSPLOWO2_01_FULL_45_21</name>
    <dbReference type="NCBI Taxonomy" id="1802761"/>
    <lineage>
        <taxon>Bacteria</taxon>
        <taxon>Candidatus Zambryskiibacteriota</taxon>
    </lineage>
</organism>
<evidence type="ECO:0000256" key="3">
    <source>
        <dbReference type="ARBA" id="ARBA00023163"/>
    </source>
</evidence>
<keyword evidence="1" id="KW-0805">Transcription regulation</keyword>
<dbReference type="PANTHER" id="PTHR33154">
    <property type="entry name" value="TRANSCRIPTIONAL REGULATOR, ARSR FAMILY"/>
    <property type="match status" value="1"/>
</dbReference>
<dbReference type="AlphaFoldDB" id="A0A1G2U370"/>
<dbReference type="Gene3D" id="1.10.10.10">
    <property type="entry name" value="Winged helix-like DNA-binding domain superfamily/Winged helix DNA-binding domain"/>
    <property type="match status" value="1"/>
</dbReference>
<accession>A0A1G2U370</accession>
<dbReference type="InterPro" id="IPR051081">
    <property type="entry name" value="HTH_MetalResp_TranReg"/>
</dbReference>
<dbReference type="NCBIfam" id="NF033788">
    <property type="entry name" value="HTH_metalloreg"/>
    <property type="match status" value="1"/>
</dbReference>